<comment type="similarity">
    <text evidence="2 6">Belongs to the aspartate/ornithine carbamoyltransferase superfamily. OTCase family.</text>
</comment>
<dbReference type="PRINTS" id="PR00102">
    <property type="entry name" value="OTCASE"/>
</dbReference>
<dbReference type="PRINTS" id="PR00100">
    <property type="entry name" value="AOTCASE"/>
</dbReference>
<sequence length="309" mass="34932">MGDLKGRDLLSILDLSREEIEQIFHLAKNLKLEYYAGKRIHDYLKGKTVALFFEKPSTRTRISFEVGVHQLGGYPLYLNAQEMQLKRGETIADTARVLERYVDGIMARVYSHDTLVELAQYSRIPVINGLSDLEHPCQVIADYFTIIEKKGFKKLKVVYLGDGNNVANSLILAGVMLGMNVVCSSPKEFMPPKKVLEEALVLAKRYGGSIEIIEDPKEAVKDADVLYTDVWVSMGQEDEKEIRRRVLPPYQLNKELLSLAKEDAIVMHCLPAHRGEEITDEVMDGPNSVVFDEAENRLHVQKAIMALLI</sequence>
<keyword evidence="6" id="KW-0963">Cytoplasm</keyword>
<feature type="binding site" evidence="6">
    <location>
        <position position="108"/>
    </location>
    <ligand>
        <name>carbamoyl phosphate</name>
        <dbReference type="ChEBI" id="CHEBI:58228"/>
    </ligand>
</feature>
<feature type="binding site" evidence="6">
    <location>
        <position position="229"/>
    </location>
    <ligand>
        <name>L-ornithine</name>
        <dbReference type="ChEBI" id="CHEBI:46911"/>
    </ligand>
</feature>
<dbReference type="InterPro" id="IPR006131">
    <property type="entry name" value="Asp_carbamoyltransf_Asp/Orn-bd"/>
</dbReference>
<dbReference type="HAMAP" id="MF_01109">
    <property type="entry name" value="OTCase"/>
    <property type="match status" value="1"/>
</dbReference>
<comment type="caution">
    <text evidence="9">The sequence shown here is derived from an EMBL/GenBank/DDBJ whole genome shotgun (WGS) entry which is preliminary data.</text>
</comment>
<evidence type="ECO:0000256" key="3">
    <source>
        <dbReference type="ARBA" id="ARBA00013007"/>
    </source>
</evidence>
<comment type="catalytic activity">
    <reaction evidence="5 6">
        <text>carbamoyl phosphate + L-ornithine = L-citrulline + phosphate + H(+)</text>
        <dbReference type="Rhea" id="RHEA:19513"/>
        <dbReference type="ChEBI" id="CHEBI:15378"/>
        <dbReference type="ChEBI" id="CHEBI:43474"/>
        <dbReference type="ChEBI" id="CHEBI:46911"/>
        <dbReference type="ChEBI" id="CHEBI:57743"/>
        <dbReference type="ChEBI" id="CHEBI:58228"/>
        <dbReference type="EC" id="2.1.3.3"/>
    </reaction>
</comment>
<dbReference type="RefSeq" id="WP_012548657.1">
    <property type="nucleotide sequence ID" value="NZ_VTFL01000001.1"/>
</dbReference>
<dbReference type="PANTHER" id="PTHR45753:SF3">
    <property type="entry name" value="ORNITHINE TRANSCARBAMYLASE, MITOCHONDRIAL"/>
    <property type="match status" value="1"/>
</dbReference>
<dbReference type="GO" id="GO:0004585">
    <property type="term" value="F:ornithine carbamoyltransferase activity"/>
    <property type="evidence" value="ECO:0007669"/>
    <property type="project" value="UniProtKB-UniRule"/>
</dbReference>
<accession>A0A7V3ZKH2</accession>
<evidence type="ECO:0000256" key="5">
    <source>
        <dbReference type="ARBA" id="ARBA00048772"/>
    </source>
</evidence>
<dbReference type="GO" id="GO:0019240">
    <property type="term" value="P:citrulline biosynthetic process"/>
    <property type="evidence" value="ECO:0007669"/>
    <property type="project" value="TreeGrafter"/>
</dbReference>
<feature type="binding site" evidence="6">
    <location>
        <begin position="269"/>
        <end position="270"/>
    </location>
    <ligand>
        <name>carbamoyl phosphate</name>
        <dbReference type="ChEBI" id="CHEBI:58228"/>
    </ligand>
</feature>
<dbReference type="Pfam" id="PF00185">
    <property type="entry name" value="OTCace"/>
    <property type="match status" value="1"/>
</dbReference>
<keyword evidence="4 6" id="KW-0808">Transferase</keyword>
<comment type="pathway">
    <text evidence="1">Amino-acid biosynthesis; L-arginine biosynthesis; L-arginine from L-ornithine and carbamoyl phosphate: step 1/3.</text>
</comment>
<dbReference type="AlphaFoldDB" id="A0A7V3ZKH2"/>
<dbReference type="NCBIfam" id="TIGR00658">
    <property type="entry name" value="orni_carb_tr"/>
    <property type="match status" value="1"/>
</dbReference>
<dbReference type="FunFam" id="3.40.50.1370:FF:000008">
    <property type="entry name" value="Ornithine carbamoyltransferase"/>
    <property type="match status" value="1"/>
</dbReference>
<evidence type="ECO:0000256" key="6">
    <source>
        <dbReference type="HAMAP-Rule" id="MF_01109"/>
    </source>
</evidence>
<dbReference type="InterPro" id="IPR006132">
    <property type="entry name" value="Asp/Orn_carbamoyltranf_P-bd"/>
</dbReference>
<feature type="binding site" evidence="6">
    <location>
        <position position="297"/>
    </location>
    <ligand>
        <name>carbamoyl phosphate</name>
        <dbReference type="ChEBI" id="CHEBI:58228"/>
    </ligand>
</feature>
<evidence type="ECO:0000313" key="9">
    <source>
        <dbReference type="EMBL" id="HGK24465.1"/>
    </source>
</evidence>
<feature type="binding site" evidence="6">
    <location>
        <begin position="135"/>
        <end position="138"/>
    </location>
    <ligand>
        <name>carbamoyl phosphate</name>
        <dbReference type="ChEBI" id="CHEBI:58228"/>
    </ligand>
</feature>
<evidence type="ECO:0000256" key="1">
    <source>
        <dbReference type="ARBA" id="ARBA00004975"/>
    </source>
</evidence>
<evidence type="ECO:0000256" key="2">
    <source>
        <dbReference type="ARBA" id="ARBA00007805"/>
    </source>
</evidence>
<dbReference type="InterPro" id="IPR024904">
    <property type="entry name" value="OTCase_ArgI"/>
</dbReference>
<dbReference type="Pfam" id="PF02729">
    <property type="entry name" value="OTCace_N"/>
    <property type="match status" value="1"/>
</dbReference>
<feature type="domain" description="Aspartate/ornithine carbamoyltransferase Asp/Orn-binding" evidence="7">
    <location>
        <begin position="154"/>
        <end position="308"/>
    </location>
</feature>
<dbReference type="InterPro" id="IPR002292">
    <property type="entry name" value="Orn/put_carbamltrans"/>
</dbReference>
<protein>
    <recommendedName>
        <fullName evidence="3 6">Ornithine carbamoyltransferase</fullName>
        <shortName evidence="6">OTCase</shortName>
        <ecNumber evidence="3 6">2.1.3.3</ecNumber>
    </recommendedName>
</protein>
<evidence type="ECO:0000259" key="8">
    <source>
        <dbReference type="Pfam" id="PF02729"/>
    </source>
</evidence>
<gene>
    <name evidence="9" type="primary">argF</name>
    <name evidence="9" type="ORF">ENU78_08620</name>
</gene>
<dbReference type="SUPFAM" id="SSF53671">
    <property type="entry name" value="Aspartate/ornithine carbamoyltransferase"/>
    <property type="match status" value="1"/>
</dbReference>
<organism evidence="9">
    <name type="scientific">Dictyoglomus thermophilum</name>
    <dbReference type="NCBI Taxonomy" id="14"/>
    <lineage>
        <taxon>Bacteria</taxon>
        <taxon>Pseudomonadati</taxon>
        <taxon>Dictyoglomota</taxon>
        <taxon>Dictyoglomia</taxon>
        <taxon>Dictyoglomales</taxon>
        <taxon>Dictyoglomaceae</taxon>
        <taxon>Dictyoglomus</taxon>
    </lineage>
</organism>
<dbReference type="PROSITE" id="PS00097">
    <property type="entry name" value="CARBAMOYLTRANSFERASE"/>
    <property type="match status" value="1"/>
</dbReference>
<feature type="domain" description="Aspartate/ornithine carbamoyltransferase carbamoyl-P binding" evidence="8">
    <location>
        <begin position="7"/>
        <end position="148"/>
    </location>
</feature>
<dbReference type="GO" id="GO:0016597">
    <property type="term" value="F:amino acid binding"/>
    <property type="evidence" value="ECO:0007669"/>
    <property type="project" value="InterPro"/>
</dbReference>
<dbReference type="OMA" id="DGNNVCN"/>
<dbReference type="EMBL" id="DTDV01000022">
    <property type="protein sequence ID" value="HGK24465.1"/>
    <property type="molecule type" value="Genomic_DNA"/>
</dbReference>
<evidence type="ECO:0000256" key="4">
    <source>
        <dbReference type="ARBA" id="ARBA00022679"/>
    </source>
</evidence>
<feature type="binding site" evidence="6">
    <location>
        <begin position="233"/>
        <end position="234"/>
    </location>
    <ligand>
        <name>L-ornithine</name>
        <dbReference type="ChEBI" id="CHEBI:46911"/>
    </ligand>
</feature>
<feature type="binding site" evidence="6">
    <location>
        <begin position="57"/>
        <end position="60"/>
    </location>
    <ligand>
        <name>carbamoyl phosphate</name>
        <dbReference type="ChEBI" id="CHEBI:58228"/>
    </ligand>
</feature>
<dbReference type="InterPro" id="IPR006130">
    <property type="entry name" value="Asp/Orn_carbamoylTrfase"/>
</dbReference>
<comment type="subcellular location">
    <subcellularLocation>
        <location evidence="6">Cytoplasm</location>
    </subcellularLocation>
</comment>
<dbReference type="NCBIfam" id="NF001986">
    <property type="entry name" value="PRK00779.1"/>
    <property type="match status" value="1"/>
</dbReference>
<evidence type="ECO:0000259" key="7">
    <source>
        <dbReference type="Pfam" id="PF00185"/>
    </source>
</evidence>
<dbReference type="GO" id="GO:0042450">
    <property type="term" value="P:L-arginine biosynthetic process via ornithine"/>
    <property type="evidence" value="ECO:0007669"/>
    <property type="project" value="UniProtKB-UniRule"/>
</dbReference>
<feature type="binding site" evidence="6">
    <location>
        <position position="165"/>
    </location>
    <ligand>
        <name>L-ornithine</name>
        <dbReference type="ChEBI" id="CHEBI:46911"/>
    </ligand>
</feature>
<proteinExistence type="inferred from homology"/>
<dbReference type="EC" id="2.1.3.3" evidence="3 6"/>
<dbReference type="PANTHER" id="PTHR45753">
    <property type="entry name" value="ORNITHINE CARBAMOYLTRANSFERASE, MITOCHONDRIAL"/>
    <property type="match status" value="1"/>
</dbReference>
<dbReference type="Gene3D" id="3.40.50.1370">
    <property type="entry name" value="Aspartate/ornithine carbamoyltransferase"/>
    <property type="match status" value="2"/>
</dbReference>
<name>A0A7V3ZKH2_DICTH</name>
<dbReference type="InterPro" id="IPR036901">
    <property type="entry name" value="Asp/Orn_carbamoylTrfase_sf"/>
</dbReference>
<dbReference type="GO" id="GO:0005737">
    <property type="term" value="C:cytoplasm"/>
    <property type="evidence" value="ECO:0007669"/>
    <property type="project" value="UniProtKB-SubCell"/>
</dbReference>
<reference evidence="9" key="1">
    <citation type="journal article" date="2020" name="mSystems">
        <title>Genome- and Community-Level Interaction Insights into Carbon Utilization and Element Cycling Functions of Hydrothermarchaeota in Hydrothermal Sediment.</title>
        <authorList>
            <person name="Zhou Z."/>
            <person name="Liu Y."/>
            <person name="Xu W."/>
            <person name="Pan J."/>
            <person name="Luo Z.H."/>
            <person name="Li M."/>
        </authorList>
    </citation>
    <scope>NUCLEOTIDE SEQUENCE [LARGE SCALE GENOMIC DNA]</scope>
    <source>
        <strain evidence="9">SpSt-70</strain>
    </source>
</reference>
<feature type="binding site" evidence="6">
    <location>
        <position position="84"/>
    </location>
    <ligand>
        <name>carbamoyl phosphate</name>
        <dbReference type="ChEBI" id="CHEBI:58228"/>
    </ligand>
</feature>